<feature type="compositionally biased region" description="Basic residues" evidence="16">
    <location>
        <begin position="666"/>
        <end position="675"/>
    </location>
</feature>
<dbReference type="EC" id="3.4.24.-" evidence="14"/>
<evidence type="ECO:0000256" key="12">
    <source>
        <dbReference type="ARBA" id="ARBA00023136"/>
    </source>
</evidence>
<proteinExistence type="inferred from homology"/>
<evidence type="ECO:0000256" key="13">
    <source>
        <dbReference type="ARBA" id="ARBA00061570"/>
    </source>
</evidence>
<feature type="binding site" evidence="14">
    <location>
        <position position="502"/>
    </location>
    <ligand>
        <name>Zn(2+)</name>
        <dbReference type="ChEBI" id="CHEBI:29105"/>
        <note>catalytic</note>
    </ligand>
</feature>
<dbReference type="EMBL" id="WUUQ01000001">
    <property type="protein sequence ID" value="MXQ72473.1"/>
    <property type="molecule type" value="Genomic_DNA"/>
</dbReference>
<feature type="domain" description="AAA+ ATPase" evidence="17">
    <location>
        <begin position="196"/>
        <end position="335"/>
    </location>
</feature>
<reference evidence="18 19" key="2">
    <citation type="submission" date="2020-01" db="EMBL/GenBank/DDBJ databases">
        <title>Clostridiaceae sp. nov. isolated from the gut of human by culturomics.</title>
        <authorList>
            <person name="Chang Y."/>
        </authorList>
    </citation>
    <scope>NUCLEOTIDE SEQUENCE [LARGE SCALE GENOMIC DNA]</scope>
    <source>
        <strain evidence="18 19">DONG20-135</strain>
    </source>
</reference>
<evidence type="ECO:0000256" key="8">
    <source>
        <dbReference type="ARBA" id="ARBA00022833"/>
    </source>
</evidence>
<evidence type="ECO:0000313" key="19">
    <source>
        <dbReference type="Proteomes" id="UP000434036"/>
    </source>
</evidence>
<dbReference type="PANTHER" id="PTHR23076:SF113">
    <property type="entry name" value="ATP-DEPENDENT ZINC METALLOPROTEASE FTSH 1, CHLOROPLASTIC-RELATED"/>
    <property type="match status" value="1"/>
</dbReference>
<evidence type="ECO:0000256" key="7">
    <source>
        <dbReference type="ARBA" id="ARBA00022801"/>
    </source>
</evidence>
<dbReference type="Gene3D" id="3.40.50.300">
    <property type="entry name" value="P-loop containing nucleotide triphosphate hydrolases"/>
    <property type="match status" value="1"/>
</dbReference>
<dbReference type="InterPro" id="IPR037219">
    <property type="entry name" value="Peptidase_M41-like"/>
</dbReference>
<dbReference type="FunFam" id="1.10.8.60:FF:000001">
    <property type="entry name" value="ATP-dependent zinc metalloprotease FtsH"/>
    <property type="match status" value="1"/>
</dbReference>
<evidence type="ECO:0000313" key="18">
    <source>
        <dbReference type="EMBL" id="MXQ72473.1"/>
    </source>
</evidence>
<sequence length="711" mass="77972">MKNKKVVNGLPYLLVILILVMLFTYSGGSNTKQFSFNAFKEQAEKLTFTDTSVGMYSTVMDVSGSYLKGGEEVKFSVTVPRTEKNVEWLTKVLNDKGKNQVVFSDPTRRNYWMDFLLNIVPLLLLVGVAIFMFTKMNAAGGNNKAFEFSKSRARIEGDVKVRFRDVAGCDEEKEEVKEIIDYLKAPKKFSDMGARIPKGMLMVGPPGTGKTLLAKAVAGEADVPFFSISGSDFVEMFVGTGASRVRDMFKKAKQTAPCIVFIDEIDAVGRMRGAGMGGGNDEREQTLNQLLVEMDGMSENTGIVIIAATNRPDVLDPALLRSGRFDRQITVNLPDKKGRQAILEVHARNKKLASDVNLDNLAKRTPGFSGADLENVLNEGAILAVRDSRNLITMDDLDEAIDRVMMGPAKKSKTYTDKEKRLVAYHETGHTIIGLKLENADMVQKVTIIPRGDAGGYNLMTPREEKMMPTKADFMAQITGLLGGRVAEEVVFNEISAGASNDIQKATKIAKAMVRSFGMSSLGPIQYDDGSGNVFLGRDYGSRNNYSGEIAFEIDKEVRRIINECYENAKAIIKANRTLMDLIAVTLMEEETLTNEQIMNLVEYGTITNPNEPVKPAVTEPVEATETLEEGVEAATAAAIVAGSDVTVATDADVVVEAKPVEKPKAPRKPRAPRKPKSEGEAEEKVPVRKRSPKKPKAEDSKPSDDENKDA</sequence>
<dbReference type="GO" id="GO:0005886">
    <property type="term" value="C:plasma membrane"/>
    <property type="evidence" value="ECO:0007669"/>
    <property type="project" value="UniProtKB-SubCell"/>
</dbReference>
<keyword evidence="12 14" id="KW-0472">Membrane</keyword>
<dbReference type="SUPFAM" id="SSF140990">
    <property type="entry name" value="FtsH protease domain-like"/>
    <property type="match status" value="1"/>
</dbReference>
<keyword evidence="8 14" id="KW-0862">Zinc</keyword>
<evidence type="ECO:0000256" key="1">
    <source>
        <dbReference type="ARBA" id="ARBA00004370"/>
    </source>
</evidence>
<keyword evidence="4 14" id="KW-0812">Transmembrane</keyword>
<dbReference type="Gene3D" id="1.10.8.60">
    <property type="match status" value="1"/>
</dbReference>
<evidence type="ECO:0000256" key="2">
    <source>
        <dbReference type="ARBA" id="ARBA00010044"/>
    </source>
</evidence>
<dbReference type="GO" id="GO:0005524">
    <property type="term" value="F:ATP binding"/>
    <property type="evidence" value="ECO:0007669"/>
    <property type="project" value="UniProtKB-UniRule"/>
</dbReference>
<dbReference type="GO" id="GO:0008270">
    <property type="term" value="F:zinc ion binding"/>
    <property type="evidence" value="ECO:0007669"/>
    <property type="project" value="UniProtKB-UniRule"/>
</dbReference>
<keyword evidence="9 14" id="KW-0067">ATP-binding</keyword>
<name>A0A6N8U6X8_9FIRM</name>
<evidence type="ECO:0000256" key="9">
    <source>
        <dbReference type="ARBA" id="ARBA00022840"/>
    </source>
</evidence>
<dbReference type="GO" id="GO:0006508">
    <property type="term" value="P:proteolysis"/>
    <property type="evidence" value="ECO:0007669"/>
    <property type="project" value="UniProtKB-KW"/>
</dbReference>
<accession>A0A6N8U6X8</accession>
<evidence type="ECO:0000256" key="3">
    <source>
        <dbReference type="ARBA" id="ARBA00022670"/>
    </source>
</evidence>
<dbReference type="FunFam" id="1.20.58.760:FF:000001">
    <property type="entry name" value="ATP-dependent zinc metalloprotease FtsH"/>
    <property type="match status" value="1"/>
</dbReference>
<comment type="subcellular location">
    <subcellularLocation>
        <location evidence="14">Cell membrane</location>
        <topology evidence="14">Multi-pass membrane protein</topology>
        <orientation evidence="14">Cytoplasmic side</orientation>
    </subcellularLocation>
    <subcellularLocation>
        <location evidence="1">Membrane</location>
    </subcellularLocation>
</comment>
<keyword evidence="10 14" id="KW-1133">Transmembrane helix</keyword>
<dbReference type="PROSITE" id="PS00674">
    <property type="entry name" value="AAA"/>
    <property type="match status" value="1"/>
</dbReference>
<keyword evidence="6 14" id="KW-0547">Nucleotide-binding</keyword>
<dbReference type="SUPFAM" id="SSF52540">
    <property type="entry name" value="P-loop containing nucleoside triphosphate hydrolases"/>
    <property type="match status" value="1"/>
</dbReference>
<comment type="similarity">
    <text evidence="15">Belongs to the AAA ATPase family.</text>
</comment>
<dbReference type="InterPro" id="IPR005936">
    <property type="entry name" value="FtsH"/>
</dbReference>
<dbReference type="CDD" id="cd19501">
    <property type="entry name" value="RecA-like_FtsH"/>
    <property type="match status" value="1"/>
</dbReference>
<feature type="active site" evidence="14">
    <location>
        <position position="427"/>
    </location>
</feature>
<feature type="compositionally biased region" description="Basic and acidic residues" evidence="16">
    <location>
        <begin position="676"/>
        <end position="687"/>
    </location>
</feature>
<feature type="binding site" evidence="14">
    <location>
        <position position="426"/>
    </location>
    <ligand>
        <name>Zn(2+)</name>
        <dbReference type="ChEBI" id="CHEBI:29105"/>
        <note>catalytic</note>
    </ligand>
</feature>
<dbReference type="InterPro" id="IPR003959">
    <property type="entry name" value="ATPase_AAA_core"/>
</dbReference>
<comment type="caution">
    <text evidence="18">The sequence shown here is derived from an EMBL/GenBank/DDBJ whole genome shotgun (WGS) entry which is preliminary data.</text>
</comment>
<evidence type="ECO:0000259" key="17">
    <source>
        <dbReference type="SMART" id="SM00382"/>
    </source>
</evidence>
<dbReference type="InterPro" id="IPR041569">
    <property type="entry name" value="AAA_lid_3"/>
</dbReference>
<comment type="cofactor">
    <cofactor evidence="14">
        <name>Zn(2+)</name>
        <dbReference type="ChEBI" id="CHEBI:29105"/>
    </cofactor>
    <text evidence="14">Binds 1 zinc ion per subunit.</text>
</comment>
<comment type="subunit">
    <text evidence="14">Homohexamer.</text>
</comment>
<evidence type="ECO:0000256" key="5">
    <source>
        <dbReference type="ARBA" id="ARBA00022723"/>
    </source>
</evidence>
<protein>
    <recommendedName>
        <fullName evidence="14">ATP-dependent zinc metalloprotease FtsH</fullName>
        <ecNumber evidence="14">3.4.24.-</ecNumber>
    </recommendedName>
</protein>
<dbReference type="Pfam" id="PF01434">
    <property type="entry name" value="Peptidase_M41"/>
    <property type="match status" value="1"/>
</dbReference>
<comment type="function">
    <text evidence="14">Acts as a processive, ATP-dependent zinc metallopeptidase for both cytoplasmic and membrane proteins. Plays a role in the quality control of integral membrane proteins.</text>
</comment>
<keyword evidence="11 14" id="KW-0482">Metalloprotease</keyword>
<dbReference type="FunFam" id="3.40.50.300:FF:000001">
    <property type="entry name" value="ATP-dependent zinc metalloprotease FtsH"/>
    <property type="match status" value="1"/>
</dbReference>
<dbReference type="PANTHER" id="PTHR23076">
    <property type="entry name" value="METALLOPROTEASE M41 FTSH"/>
    <property type="match status" value="1"/>
</dbReference>
<evidence type="ECO:0000256" key="4">
    <source>
        <dbReference type="ARBA" id="ARBA00022692"/>
    </source>
</evidence>
<feature type="binding site" evidence="14">
    <location>
        <begin position="204"/>
        <end position="211"/>
    </location>
    <ligand>
        <name>ATP</name>
        <dbReference type="ChEBI" id="CHEBI:30616"/>
    </ligand>
</feature>
<feature type="region of interest" description="Disordered" evidence="16">
    <location>
        <begin position="657"/>
        <end position="711"/>
    </location>
</feature>
<organism evidence="18 19">
    <name type="scientific">Copranaerobaculum intestinale</name>
    <dbReference type="NCBI Taxonomy" id="2692629"/>
    <lineage>
        <taxon>Bacteria</taxon>
        <taxon>Bacillati</taxon>
        <taxon>Bacillota</taxon>
        <taxon>Erysipelotrichia</taxon>
        <taxon>Erysipelotrichales</taxon>
        <taxon>Erysipelotrichaceae</taxon>
        <taxon>Copranaerobaculum</taxon>
    </lineage>
</organism>
<dbReference type="Gene3D" id="1.20.58.760">
    <property type="entry name" value="Peptidase M41"/>
    <property type="match status" value="1"/>
</dbReference>
<reference evidence="18 19" key="1">
    <citation type="submission" date="2019-12" db="EMBL/GenBank/DDBJ databases">
        <authorList>
            <person name="Yang R."/>
        </authorList>
    </citation>
    <scope>NUCLEOTIDE SEQUENCE [LARGE SCALE GENOMIC DNA]</scope>
    <source>
        <strain evidence="18 19">DONG20-135</strain>
    </source>
</reference>
<keyword evidence="5 14" id="KW-0479">Metal-binding</keyword>
<feature type="transmembrane region" description="Helical" evidence="14">
    <location>
        <begin position="115"/>
        <end position="134"/>
    </location>
</feature>
<dbReference type="InterPro" id="IPR003960">
    <property type="entry name" value="ATPase_AAA_CS"/>
</dbReference>
<evidence type="ECO:0000256" key="10">
    <source>
        <dbReference type="ARBA" id="ARBA00022989"/>
    </source>
</evidence>
<keyword evidence="3 14" id="KW-0645">Protease</keyword>
<keyword evidence="7 14" id="KW-0378">Hydrolase</keyword>
<dbReference type="Pfam" id="PF17862">
    <property type="entry name" value="AAA_lid_3"/>
    <property type="match status" value="1"/>
</dbReference>
<dbReference type="GO" id="GO:0004222">
    <property type="term" value="F:metalloendopeptidase activity"/>
    <property type="evidence" value="ECO:0007669"/>
    <property type="project" value="InterPro"/>
</dbReference>
<dbReference type="HAMAP" id="MF_01458">
    <property type="entry name" value="FtsH"/>
    <property type="match status" value="1"/>
</dbReference>
<dbReference type="Pfam" id="PF00004">
    <property type="entry name" value="AAA"/>
    <property type="match status" value="1"/>
</dbReference>
<dbReference type="InterPro" id="IPR000642">
    <property type="entry name" value="Peptidase_M41"/>
</dbReference>
<dbReference type="GO" id="GO:0030163">
    <property type="term" value="P:protein catabolic process"/>
    <property type="evidence" value="ECO:0007669"/>
    <property type="project" value="UniProtKB-UniRule"/>
</dbReference>
<feature type="compositionally biased region" description="Basic and acidic residues" evidence="16">
    <location>
        <begin position="696"/>
        <end position="711"/>
    </location>
</feature>
<evidence type="ECO:0000256" key="16">
    <source>
        <dbReference type="SAM" id="MobiDB-lite"/>
    </source>
</evidence>
<comment type="similarity">
    <text evidence="2 14">In the C-terminal section; belongs to the peptidase M41 family.</text>
</comment>
<feature type="transmembrane region" description="Helical" evidence="14">
    <location>
        <begin position="6"/>
        <end position="25"/>
    </location>
</feature>
<keyword evidence="19" id="KW-1185">Reference proteome</keyword>
<dbReference type="InterPro" id="IPR027417">
    <property type="entry name" value="P-loop_NTPase"/>
</dbReference>
<dbReference type="GO" id="GO:0016887">
    <property type="term" value="F:ATP hydrolysis activity"/>
    <property type="evidence" value="ECO:0007669"/>
    <property type="project" value="UniProtKB-UniRule"/>
</dbReference>
<dbReference type="AlphaFoldDB" id="A0A6N8U6X8"/>
<dbReference type="RefSeq" id="WP_160623969.1">
    <property type="nucleotide sequence ID" value="NZ_WUUQ01000001.1"/>
</dbReference>
<evidence type="ECO:0000256" key="6">
    <source>
        <dbReference type="ARBA" id="ARBA00022741"/>
    </source>
</evidence>
<dbReference type="GO" id="GO:0004176">
    <property type="term" value="F:ATP-dependent peptidase activity"/>
    <property type="evidence" value="ECO:0007669"/>
    <property type="project" value="InterPro"/>
</dbReference>
<evidence type="ECO:0000256" key="15">
    <source>
        <dbReference type="RuleBase" id="RU003651"/>
    </source>
</evidence>
<comment type="similarity">
    <text evidence="13 14">In the central section; belongs to the AAA ATPase family.</text>
</comment>
<dbReference type="InterPro" id="IPR003593">
    <property type="entry name" value="AAA+_ATPase"/>
</dbReference>
<dbReference type="NCBIfam" id="TIGR01241">
    <property type="entry name" value="FtsH_fam"/>
    <property type="match status" value="1"/>
</dbReference>
<feature type="binding site" evidence="14">
    <location>
        <position position="430"/>
    </location>
    <ligand>
        <name>Zn(2+)</name>
        <dbReference type="ChEBI" id="CHEBI:29105"/>
        <note>catalytic</note>
    </ligand>
</feature>
<evidence type="ECO:0000256" key="11">
    <source>
        <dbReference type="ARBA" id="ARBA00023049"/>
    </source>
</evidence>
<dbReference type="SMART" id="SM00382">
    <property type="entry name" value="AAA"/>
    <property type="match status" value="1"/>
</dbReference>
<dbReference type="Proteomes" id="UP000434036">
    <property type="component" value="Unassembled WGS sequence"/>
</dbReference>
<keyword evidence="14" id="KW-1003">Cell membrane</keyword>
<evidence type="ECO:0000256" key="14">
    <source>
        <dbReference type="HAMAP-Rule" id="MF_01458"/>
    </source>
</evidence>
<gene>
    <name evidence="18" type="primary">hflB</name>
    <name evidence="14" type="synonym">ftsH</name>
    <name evidence="18" type="ORF">GSF08_00765</name>
</gene>